<dbReference type="Proteomes" id="UP000321058">
    <property type="component" value="Unassembled WGS sequence"/>
</dbReference>
<dbReference type="AlphaFoldDB" id="A0A512N4J6"/>
<dbReference type="EMBL" id="BKAJ01000018">
    <property type="protein sequence ID" value="GEP53898.1"/>
    <property type="molecule type" value="Genomic_DNA"/>
</dbReference>
<gene>
    <name evidence="1" type="ORF">RSO01_10640</name>
</gene>
<evidence type="ECO:0000313" key="2">
    <source>
        <dbReference type="Proteomes" id="UP000321058"/>
    </source>
</evidence>
<accession>A0A512N4J6</accession>
<protein>
    <submittedName>
        <fullName evidence="1">Uncharacterized protein</fullName>
    </submittedName>
</protein>
<proteinExistence type="predicted"/>
<sequence>MTRIGLGFRVVRGGSVVVGVSADEREPRVVLSTLLATTGKDDRLSLEPYHVAAEMVRSADGGDLAAAAAAVAKGRRRQEQLATDGLNDIVNELQGRGYEPVVAALLVNRAGWVSDLLAYSLSFPDHPPVAEGLALREVLRPAIGRAGMELAELDEKSLPDLATKRLDMAPAEIEARIKALGATVGRPWRKEQKLACLSAWVSVIVRN</sequence>
<reference evidence="1 2" key="1">
    <citation type="submission" date="2019-07" db="EMBL/GenBank/DDBJ databases">
        <title>Whole genome shotgun sequence of Reyranella soli NBRC 108950.</title>
        <authorList>
            <person name="Hosoyama A."/>
            <person name="Uohara A."/>
            <person name="Ohji S."/>
            <person name="Ichikawa N."/>
        </authorList>
    </citation>
    <scope>NUCLEOTIDE SEQUENCE [LARGE SCALE GENOMIC DNA]</scope>
    <source>
        <strain evidence="1 2">NBRC 108950</strain>
    </source>
</reference>
<organism evidence="1 2">
    <name type="scientific">Reyranella soli</name>
    <dbReference type="NCBI Taxonomy" id="1230389"/>
    <lineage>
        <taxon>Bacteria</taxon>
        <taxon>Pseudomonadati</taxon>
        <taxon>Pseudomonadota</taxon>
        <taxon>Alphaproteobacteria</taxon>
        <taxon>Hyphomicrobiales</taxon>
        <taxon>Reyranellaceae</taxon>
        <taxon>Reyranella</taxon>
    </lineage>
</organism>
<keyword evidence="2" id="KW-1185">Reference proteome</keyword>
<comment type="caution">
    <text evidence="1">The sequence shown here is derived from an EMBL/GenBank/DDBJ whole genome shotgun (WGS) entry which is preliminary data.</text>
</comment>
<name>A0A512N4J6_9HYPH</name>
<evidence type="ECO:0000313" key="1">
    <source>
        <dbReference type="EMBL" id="GEP53898.1"/>
    </source>
</evidence>